<organism evidence="2 3">
    <name type="scientific">Phyllosticta citribraziliensis</name>
    <dbReference type="NCBI Taxonomy" id="989973"/>
    <lineage>
        <taxon>Eukaryota</taxon>
        <taxon>Fungi</taxon>
        <taxon>Dikarya</taxon>
        <taxon>Ascomycota</taxon>
        <taxon>Pezizomycotina</taxon>
        <taxon>Dothideomycetes</taxon>
        <taxon>Dothideomycetes incertae sedis</taxon>
        <taxon>Botryosphaeriales</taxon>
        <taxon>Phyllostictaceae</taxon>
        <taxon>Phyllosticta</taxon>
    </lineage>
</organism>
<dbReference type="GeneID" id="92027829"/>
<feature type="region of interest" description="Disordered" evidence="1">
    <location>
        <begin position="150"/>
        <end position="189"/>
    </location>
</feature>
<feature type="region of interest" description="Disordered" evidence="1">
    <location>
        <begin position="452"/>
        <end position="481"/>
    </location>
</feature>
<accession>A0ABR1M0W2</accession>
<gene>
    <name evidence="2" type="ORF">J3D65DRAFT_265335</name>
</gene>
<feature type="compositionally biased region" description="Polar residues" evidence="1">
    <location>
        <begin position="151"/>
        <end position="161"/>
    </location>
</feature>
<protein>
    <submittedName>
        <fullName evidence="2">Uncharacterized protein</fullName>
    </submittedName>
</protein>
<comment type="caution">
    <text evidence="2">The sequence shown here is derived from an EMBL/GenBank/DDBJ whole genome shotgun (WGS) entry which is preliminary data.</text>
</comment>
<feature type="compositionally biased region" description="Basic and acidic residues" evidence="1">
    <location>
        <begin position="257"/>
        <end position="269"/>
    </location>
</feature>
<sequence length="505" mass="52788">MYITTDSNSNTKSKLSQQAIKSRLVFREVTSRCSRSTQMEVLKFPPTSTLCLRIHSSELDVAFVIPIFKMGSYPSVAVPLLTMSIDTKGMGSLVDLATVLPPLDQIPPRELSGLNVPGDSHSNIVDGFLAERGDGDVNACALATVTVTVTESEPANPSPQSALPARTATSRTLSSATAQPQRRVDEPPRFTYDPITYYEVASATFTLILDSTTLITHADGSTKGTVVPYRTTITQPYTQTLTKPTDAPAQAASLSGRNEKRQDEARHDDGPVVVVTDIIVTEVWVTETVTADVPPSPDVVTQLLTATVYPVPEFPDPVTQVVTATVYPMPAPLSTEWHPPVPRDVQHRAAAAAGEANGDTENTKPKATFGVQRHTPQFLSVWTTCTITISSTIATSPVTTSTPVPISTPLTSSSTSTTPSYVPPASTLPTSASALTSLSTYSSSLFSSTNASASAPSSSAATTTPPSATPTPSTSNAGTVGGGGRGGAALAATIAVLWGLLATVG</sequence>
<feature type="region of interest" description="Disordered" evidence="1">
    <location>
        <begin position="348"/>
        <end position="370"/>
    </location>
</feature>
<name>A0ABR1M0W2_9PEZI</name>
<feature type="region of interest" description="Disordered" evidence="1">
    <location>
        <begin position="396"/>
        <end position="425"/>
    </location>
</feature>
<dbReference type="EMBL" id="JBBPEH010000003">
    <property type="protein sequence ID" value="KAK7541075.1"/>
    <property type="molecule type" value="Genomic_DNA"/>
</dbReference>
<feature type="region of interest" description="Disordered" evidence="1">
    <location>
        <begin position="241"/>
        <end position="269"/>
    </location>
</feature>
<keyword evidence="3" id="KW-1185">Reference proteome</keyword>
<dbReference type="Proteomes" id="UP001360953">
    <property type="component" value="Unassembled WGS sequence"/>
</dbReference>
<feature type="compositionally biased region" description="Low complexity" evidence="1">
    <location>
        <begin position="452"/>
        <end position="478"/>
    </location>
</feature>
<evidence type="ECO:0000313" key="3">
    <source>
        <dbReference type="Proteomes" id="UP001360953"/>
    </source>
</evidence>
<evidence type="ECO:0000313" key="2">
    <source>
        <dbReference type="EMBL" id="KAK7541075.1"/>
    </source>
</evidence>
<dbReference type="RefSeq" id="XP_066658006.1">
    <property type="nucleotide sequence ID" value="XM_066794923.1"/>
</dbReference>
<feature type="compositionally biased region" description="Low complexity" evidence="1">
    <location>
        <begin position="165"/>
        <end position="178"/>
    </location>
</feature>
<proteinExistence type="predicted"/>
<evidence type="ECO:0000256" key="1">
    <source>
        <dbReference type="SAM" id="MobiDB-lite"/>
    </source>
</evidence>
<reference evidence="2 3" key="1">
    <citation type="submission" date="2024-04" db="EMBL/GenBank/DDBJ databases">
        <title>Phyllosticta paracitricarpa is synonymous to the EU quarantine fungus P. citricarpa based on phylogenomic analyses.</title>
        <authorList>
            <consortium name="Lawrence Berkeley National Laboratory"/>
            <person name="Van ingen-buijs V.A."/>
            <person name="Van westerhoven A.C."/>
            <person name="Haridas S."/>
            <person name="Skiadas P."/>
            <person name="Martin F."/>
            <person name="Groenewald J.Z."/>
            <person name="Crous P.W."/>
            <person name="Seidl M.F."/>
        </authorList>
    </citation>
    <scope>NUCLEOTIDE SEQUENCE [LARGE SCALE GENOMIC DNA]</scope>
    <source>
        <strain evidence="2 3">CPC 17464</strain>
    </source>
</reference>